<gene>
    <name evidence="2" type="ORF">PGQ11_013415</name>
</gene>
<dbReference type="PANTHER" id="PTHR24148">
    <property type="entry name" value="ANKYRIN REPEAT DOMAIN-CONTAINING PROTEIN 39 HOMOLOG-RELATED"/>
    <property type="match status" value="1"/>
</dbReference>
<dbReference type="Pfam" id="PF26639">
    <property type="entry name" value="Het-6_barrel"/>
    <property type="match status" value="1"/>
</dbReference>
<proteinExistence type="predicted"/>
<evidence type="ECO:0000259" key="1">
    <source>
        <dbReference type="Pfam" id="PF06985"/>
    </source>
</evidence>
<feature type="domain" description="Heterokaryon incompatibility" evidence="1">
    <location>
        <begin position="30"/>
        <end position="178"/>
    </location>
</feature>
<comment type="caution">
    <text evidence="2">The sequence shown here is derived from an EMBL/GenBank/DDBJ whole genome shotgun (WGS) entry which is preliminary data.</text>
</comment>
<keyword evidence="3" id="KW-1185">Reference proteome</keyword>
<dbReference type="Proteomes" id="UP001390339">
    <property type="component" value="Unassembled WGS sequence"/>
</dbReference>
<reference evidence="2 3" key="1">
    <citation type="journal article" date="2024" name="IMA Fungus">
        <title>Apiospora arundinis, a panoply of carbohydrate-active enzymes and secondary metabolites.</title>
        <authorList>
            <person name="Sorensen T."/>
            <person name="Petersen C."/>
            <person name="Muurmann A.T."/>
            <person name="Christiansen J.V."/>
            <person name="Brundto M.L."/>
            <person name="Overgaard C.K."/>
            <person name="Boysen A.T."/>
            <person name="Wollenberg R.D."/>
            <person name="Larsen T.O."/>
            <person name="Sorensen J.L."/>
            <person name="Nielsen K.L."/>
            <person name="Sondergaard T.E."/>
        </authorList>
    </citation>
    <scope>NUCLEOTIDE SEQUENCE [LARGE SCALE GENOMIC DNA]</scope>
    <source>
        <strain evidence="2 3">AAU 773</strain>
    </source>
</reference>
<organism evidence="2 3">
    <name type="scientific">Apiospora arundinis</name>
    <dbReference type="NCBI Taxonomy" id="335852"/>
    <lineage>
        <taxon>Eukaryota</taxon>
        <taxon>Fungi</taxon>
        <taxon>Dikarya</taxon>
        <taxon>Ascomycota</taxon>
        <taxon>Pezizomycotina</taxon>
        <taxon>Sordariomycetes</taxon>
        <taxon>Xylariomycetidae</taxon>
        <taxon>Amphisphaeriales</taxon>
        <taxon>Apiosporaceae</taxon>
        <taxon>Apiospora</taxon>
    </lineage>
</organism>
<dbReference type="Pfam" id="PF06985">
    <property type="entry name" value="HET"/>
    <property type="match status" value="1"/>
</dbReference>
<dbReference type="InterPro" id="IPR052895">
    <property type="entry name" value="HetReg/Transcr_Mod"/>
</dbReference>
<evidence type="ECO:0000313" key="3">
    <source>
        <dbReference type="Proteomes" id="UP001390339"/>
    </source>
</evidence>
<accession>A0ABR2HPH6</accession>
<protein>
    <submittedName>
        <fullName evidence="2">HET-domain-containing protein</fullName>
    </submittedName>
</protein>
<sequence>MLVLHNGNSYEELAGDLEVMKLDDKSIPPWEALSYAWGTSTTYSRIKIGERFIKISANLGDALRRLRCRSGAKAPEPGRRLWVDQICINQEDIPERSQQVQLMYSIYEKAKDVNVWLGPDRFGTAKRAFFSLHLLVSLSTVQQLMLRDDDSGALEPIYRDLEVLFDQPWFSRLWIIQEVGTMTPATVFWGQECIDFFTLYKASCVISNDLFRVASYLSGRVSLARSLYQSFVEGRKRLTRMEKDFAFQLYWFNMGSDRLCLDPRDRVFSLLGHYSALIGPDRRPIMRADYSLTKTDVYQEIAIRALTDTKSTFILNAVQHFDQIRVPSWIPDWGDSKTHHVVFHRPHFDWMGVATNHPLVARVLKPQNMLEIRGFVFDTVDISAQAFNRDGTCWKANYWDQYPYRTYPSRTWDETHILEKIWDDICGHDIFDFLAEYHAIGSSALVAFLDTCTGGWNPPFYFAEPGGCSSAMIPADEAFNGVSYLSRVVPPGRIDVSDIPEGKDDADFWQALFFRAVNHRRFAKTAGGYYALCPELTEEGDLVVVFMGYQTPFILRPTGDEFLLVGECYVHGIMQGQALTRLENGEAVLRDFNIL</sequence>
<dbReference type="InterPro" id="IPR010730">
    <property type="entry name" value="HET"/>
</dbReference>
<name>A0ABR2HPH6_9PEZI</name>
<dbReference type="EMBL" id="JAPCWZ010000009">
    <property type="protein sequence ID" value="KAK8850936.1"/>
    <property type="molecule type" value="Genomic_DNA"/>
</dbReference>
<dbReference type="PANTHER" id="PTHR24148:SF73">
    <property type="entry name" value="HET DOMAIN PROTEIN (AFU_ORTHOLOGUE AFUA_8G01020)"/>
    <property type="match status" value="1"/>
</dbReference>
<evidence type="ECO:0000313" key="2">
    <source>
        <dbReference type="EMBL" id="KAK8850936.1"/>
    </source>
</evidence>